<evidence type="ECO:0000313" key="3">
    <source>
        <dbReference type="Proteomes" id="UP000461880"/>
    </source>
</evidence>
<feature type="transmembrane region" description="Helical" evidence="1">
    <location>
        <begin position="296"/>
        <end position="314"/>
    </location>
</feature>
<dbReference type="AlphaFoldDB" id="A0A7X2NRY4"/>
<reference evidence="2 3" key="1">
    <citation type="submission" date="2019-08" db="EMBL/GenBank/DDBJ databases">
        <title>In-depth cultivation of the pig gut microbiome towards novel bacterial diversity and tailored functional studies.</title>
        <authorList>
            <person name="Wylensek D."/>
            <person name="Hitch T.C.A."/>
            <person name="Clavel T."/>
        </authorList>
    </citation>
    <scope>NUCLEOTIDE SEQUENCE [LARGE SCALE GENOMIC DNA]</scope>
    <source>
        <strain evidence="2 3">Oil+RF-744-GAM-WT-6</strain>
    </source>
</reference>
<feature type="transmembrane region" description="Helical" evidence="1">
    <location>
        <begin position="359"/>
        <end position="378"/>
    </location>
</feature>
<proteinExistence type="predicted"/>
<gene>
    <name evidence="2" type="ORF">FYJ51_06080</name>
</gene>
<feature type="transmembrane region" description="Helical" evidence="1">
    <location>
        <begin position="21"/>
        <end position="39"/>
    </location>
</feature>
<comment type="caution">
    <text evidence="2">The sequence shown here is derived from an EMBL/GenBank/DDBJ whole genome shotgun (WGS) entry which is preliminary data.</text>
</comment>
<feature type="transmembrane region" description="Helical" evidence="1">
    <location>
        <begin position="79"/>
        <end position="98"/>
    </location>
</feature>
<dbReference type="RefSeq" id="WP_154504275.1">
    <property type="nucleotide sequence ID" value="NZ_VUMN01000012.1"/>
</dbReference>
<evidence type="ECO:0000313" key="2">
    <source>
        <dbReference type="EMBL" id="MSS58469.1"/>
    </source>
</evidence>
<feature type="transmembrane region" description="Helical" evidence="1">
    <location>
        <begin position="139"/>
        <end position="156"/>
    </location>
</feature>
<name>A0A7X2NRY4_9FIRM</name>
<organism evidence="2 3">
    <name type="scientific">Stecheria intestinalis</name>
    <dbReference type="NCBI Taxonomy" id="2606630"/>
    <lineage>
        <taxon>Bacteria</taxon>
        <taxon>Bacillati</taxon>
        <taxon>Bacillota</taxon>
        <taxon>Erysipelotrichia</taxon>
        <taxon>Erysipelotrichales</taxon>
        <taxon>Erysipelotrichaceae</taxon>
        <taxon>Stecheria</taxon>
    </lineage>
</organism>
<feature type="transmembrane region" description="Helical" evidence="1">
    <location>
        <begin position="390"/>
        <end position="410"/>
    </location>
</feature>
<accession>A0A7X2NRY4</accession>
<feature type="transmembrane region" description="Helical" evidence="1">
    <location>
        <begin position="163"/>
        <end position="184"/>
    </location>
</feature>
<feature type="transmembrane region" description="Helical" evidence="1">
    <location>
        <begin position="326"/>
        <end position="347"/>
    </location>
</feature>
<keyword evidence="1" id="KW-0812">Transmembrane</keyword>
<feature type="transmembrane region" description="Helical" evidence="1">
    <location>
        <begin position="110"/>
        <end position="127"/>
    </location>
</feature>
<feature type="transmembrane region" description="Helical" evidence="1">
    <location>
        <begin position="196"/>
        <end position="221"/>
    </location>
</feature>
<dbReference type="Proteomes" id="UP000461880">
    <property type="component" value="Unassembled WGS sequence"/>
</dbReference>
<sequence>MKTGFIFLSGNPDRSRKAKAFLFRFLAAAILAFAAWLPFLNGSIVMGSDTAFHLNRIEALYTAFSNHDYFPGIFWEQNYGWGYGSPLFYSSFFLSIPAWFRMNGVSMMDAYRLFCYLIFFASAWTMYGCAETVIRKNRLSYVLTAALYLFCTYCWSDLYNRGAVGEALAGIFIPLVLQASYTLFYRGQKGWLRLAFGFAGLLLSHNISFFLTLIYFVIFCLLHIRRLIRHPKILVKILCAGILGFLLTAWFSLPMLQQLNTGLYRISTYFNQGESLQSLGNTLTGLLTLIPFDHDHLNATCGICLLLMPVLVFFTPKRKGSRYIRIIAISGYVMLAMTLKYFPWVLFPFMSFMQFPHRFFTISAPFLALASGYGFAWYPFPAADARNIRLSITGAAVILMLLQVNSQYSYGGSFTDATTPDQLKTNDAFAYNVDNAWYSIMELSTPDYLPSDKSIVYSEDKRTIVHGDMTDSVFDETYNSLAWHYDGGGTYRFPKTWYDGFTVTVIKGDTILYQTTETSADPDTGEVVFELPDGLDSESTIVLSYEGTSLRKNMIRLSRLTLYVFVFCDAAYQIARSIRRKKGAAK</sequence>
<feature type="transmembrane region" description="Helical" evidence="1">
    <location>
        <begin position="233"/>
        <end position="253"/>
    </location>
</feature>
<dbReference type="EMBL" id="VUMN01000012">
    <property type="protein sequence ID" value="MSS58469.1"/>
    <property type="molecule type" value="Genomic_DNA"/>
</dbReference>
<keyword evidence="1" id="KW-0472">Membrane</keyword>
<protein>
    <submittedName>
        <fullName evidence="2">YfhO family protein</fullName>
    </submittedName>
</protein>
<keyword evidence="1" id="KW-1133">Transmembrane helix</keyword>
<keyword evidence="3" id="KW-1185">Reference proteome</keyword>
<evidence type="ECO:0000256" key="1">
    <source>
        <dbReference type="SAM" id="Phobius"/>
    </source>
</evidence>